<dbReference type="Gene3D" id="2.10.110.20">
    <property type="match status" value="1"/>
</dbReference>
<comment type="subcellular location">
    <subcellularLocation>
        <location evidence="2">Nucleus</location>
    </subcellularLocation>
</comment>
<reference evidence="14" key="1">
    <citation type="submission" date="2023-03" db="EMBL/GenBank/DDBJ databases">
        <authorList>
            <person name="Steffen K."/>
            <person name="Cardenas P."/>
        </authorList>
    </citation>
    <scope>NUCLEOTIDE SEQUENCE</scope>
</reference>
<evidence type="ECO:0000256" key="5">
    <source>
        <dbReference type="ARBA" id="ARBA00022833"/>
    </source>
</evidence>
<dbReference type="InterPro" id="IPR048560">
    <property type="entry name" value="KDM6A_B-like_GATAL"/>
</dbReference>
<feature type="domain" description="JmjC" evidence="13">
    <location>
        <begin position="1"/>
        <end position="97"/>
    </location>
</feature>
<dbReference type="AlphaFoldDB" id="A0AA35WIC0"/>
<dbReference type="Gene3D" id="2.60.120.650">
    <property type="entry name" value="Cupin"/>
    <property type="match status" value="1"/>
</dbReference>
<dbReference type="Pfam" id="PF02373">
    <property type="entry name" value="JmjC"/>
    <property type="match status" value="1"/>
</dbReference>
<dbReference type="GO" id="GO:0032452">
    <property type="term" value="F:histone demethylase activity"/>
    <property type="evidence" value="ECO:0007669"/>
    <property type="project" value="UniProtKB-ARBA"/>
</dbReference>
<evidence type="ECO:0000256" key="9">
    <source>
        <dbReference type="ARBA" id="ARBA00023004"/>
    </source>
</evidence>
<dbReference type="InterPro" id="IPR051630">
    <property type="entry name" value="Corepressor-Demethylase"/>
</dbReference>
<keyword evidence="10" id="KW-0539">Nucleus</keyword>
<evidence type="ECO:0000256" key="6">
    <source>
        <dbReference type="ARBA" id="ARBA00022853"/>
    </source>
</evidence>
<protein>
    <submittedName>
        <fullName evidence="14">Lysine-specific demethylase 6A</fullName>
    </submittedName>
</protein>
<dbReference type="InterPro" id="IPR046941">
    <property type="entry name" value="KDM6_GATAL_sf"/>
</dbReference>
<evidence type="ECO:0000259" key="13">
    <source>
        <dbReference type="PROSITE" id="PS51184"/>
    </source>
</evidence>
<evidence type="ECO:0000313" key="15">
    <source>
        <dbReference type="Proteomes" id="UP001174909"/>
    </source>
</evidence>
<keyword evidence="12" id="KW-0732">Signal</keyword>
<evidence type="ECO:0000256" key="8">
    <source>
        <dbReference type="ARBA" id="ARBA00023002"/>
    </source>
</evidence>
<dbReference type="InterPro" id="IPR048562">
    <property type="entry name" value="KDM6A_B-like_C-hel"/>
</dbReference>
<dbReference type="InterPro" id="IPR003347">
    <property type="entry name" value="JmjC_dom"/>
</dbReference>
<keyword evidence="4" id="KW-0479">Metal-binding</keyword>
<organism evidence="14 15">
    <name type="scientific">Geodia barretti</name>
    <name type="common">Barrett's horny sponge</name>
    <dbReference type="NCBI Taxonomy" id="519541"/>
    <lineage>
        <taxon>Eukaryota</taxon>
        <taxon>Metazoa</taxon>
        <taxon>Porifera</taxon>
        <taxon>Demospongiae</taxon>
        <taxon>Heteroscleromorpha</taxon>
        <taxon>Tetractinellida</taxon>
        <taxon>Astrophorina</taxon>
        <taxon>Geodiidae</taxon>
        <taxon>Geodia</taxon>
    </lineage>
</organism>
<dbReference type="Proteomes" id="UP001174909">
    <property type="component" value="Unassembled WGS sequence"/>
</dbReference>
<evidence type="ECO:0000256" key="11">
    <source>
        <dbReference type="ARBA" id="ARBA00034483"/>
    </source>
</evidence>
<proteinExistence type="inferred from homology"/>
<comment type="similarity">
    <text evidence="11">Belongs to the UTX family.</text>
</comment>
<dbReference type="GO" id="GO:0044666">
    <property type="term" value="C:MLL3/4 complex"/>
    <property type="evidence" value="ECO:0007669"/>
    <property type="project" value="TreeGrafter"/>
</dbReference>
<keyword evidence="5" id="KW-0862">Zinc</keyword>
<dbReference type="GO" id="GO:0010468">
    <property type="term" value="P:regulation of gene expression"/>
    <property type="evidence" value="ECO:0007669"/>
    <property type="project" value="TreeGrafter"/>
</dbReference>
<comment type="caution">
    <text evidence="14">The sequence shown here is derived from an EMBL/GenBank/DDBJ whole genome shotgun (WGS) entry which is preliminary data.</text>
</comment>
<feature type="signal peptide" evidence="12">
    <location>
        <begin position="1"/>
        <end position="29"/>
    </location>
</feature>
<sequence length="230" mass="26585">SFLSLSLSLSLLSCHFILISLSPLSSSLAGSWWPVLEELPQHNIPVYRFTQYRGEVVFINPGTIHWVQANGVCNNIAWNTGPPTAHQFRMAWERYQWNKLQKVRSIVPMVHLTWNMARRIRLNDSHFYWQVRSLLESSLAQTNLLVSHLKKAGIPILWHGRLAGESAPYCNDCAEEVFNVLFVLSHRGEYLVYCHRCASSMRKTFTVLQQYDIEELKDILAMFSLHLPET</sequence>
<dbReference type="GO" id="GO:0031490">
    <property type="term" value="F:chromatin DNA binding"/>
    <property type="evidence" value="ECO:0007669"/>
    <property type="project" value="TreeGrafter"/>
</dbReference>
<keyword evidence="9" id="KW-0408">Iron</keyword>
<evidence type="ECO:0000256" key="4">
    <source>
        <dbReference type="ARBA" id="ARBA00022723"/>
    </source>
</evidence>
<dbReference type="GO" id="GO:0046872">
    <property type="term" value="F:metal ion binding"/>
    <property type="evidence" value="ECO:0007669"/>
    <property type="project" value="UniProtKB-KW"/>
</dbReference>
<evidence type="ECO:0000313" key="14">
    <source>
        <dbReference type="EMBL" id="CAI8021474.1"/>
    </source>
</evidence>
<dbReference type="PROSITE" id="PS51184">
    <property type="entry name" value="JMJC"/>
    <property type="match status" value="1"/>
</dbReference>
<dbReference type="EMBL" id="CASHTH010001902">
    <property type="protein sequence ID" value="CAI8021474.1"/>
    <property type="molecule type" value="Genomic_DNA"/>
</dbReference>
<feature type="non-terminal residue" evidence="14">
    <location>
        <position position="230"/>
    </location>
</feature>
<feature type="chain" id="PRO_5041389044" evidence="12">
    <location>
        <begin position="30"/>
        <end position="230"/>
    </location>
</feature>
<evidence type="ECO:0000256" key="1">
    <source>
        <dbReference type="ARBA" id="ARBA00001954"/>
    </source>
</evidence>
<evidence type="ECO:0000256" key="12">
    <source>
        <dbReference type="SAM" id="SignalP"/>
    </source>
</evidence>
<evidence type="ECO:0000256" key="10">
    <source>
        <dbReference type="ARBA" id="ARBA00023242"/>
    </source>
</evidence>
<dbReference type="PANTHER" id="PTHR14017">
    <property type="entry name" value="LYSINE-SPECIFIC DEMETHYLASE"/>
    <property type="match status" value="1"/>
</dbReference>
<evidence type="ECO:0000256" key="3">
    <source>
        <dbReference type="ARBA" id="ARBA00022553"/>
    </source>
</evidence>
<dbReference type="Gene3D" id="1.20.58.1370">
    <property type="match status" value="1"/>
</dbReference>
<accession>A0AA35WIC0</accession>
<evidence type="ECO:0000256" key="2">
    <source>
        <dbReference type="ARBA" id="ARBA00004123"/>
    </source>
</evidence>
<dbReference type="PANTHER" id="PTHR14017:SF1">
    <property type="entry name" value="LD02225P"/>
    <property type="match status" value="1"/>
</dbReference>
<keyword evidence="8" id="KW-0560">Oxidoreductase</keyword>
<dbReference type="SUPFAM" id="SSF51197">
    <property type="entry name" value="Clavaminate synthase-like"/>
    <property type="match status" value="1"/>
</dbReference>
<keyword evidence="15" id="KW-1185">Reference proteome</keyword>
<dbReference type="GO" id="GO:0000978">
    <property type="term" value="F:RNA polymerase II cis-regulatory region sequence-specific DNA binding"/>
    <property type="evidence" value="ECO:0007669"/>
    <property type="project" value="TreeGrafter"/>
</dbReference>
<keyword evidence="7" id="KW-0223">Dioxygenase</keyword>
<dbReference type="GO" id="GO:0051213">
    <property type="term" value="F:dioxygenase activity"/>
    <property type="evidence" value="ECO:0007669"/>
    <property type="project" value="UniProtKB-KW"/>
</dbReference>
<keyword evidence="3" id="KW-0597">Phosphoprotein</keyword>
<dbReference type="Pfam" id="PF21326">
    <property type="entry name" value="KDM6_GATAL"/>
    <property type="match status" value="1"/>
</dbReference>
<comment type="cofactor">
    <cofactor evidence="1">
        <name>Fe(2+)</name>
        <dbReference type="ChEBI" id="CHEBI:29033"/>
    </cofactor>
</comment>
<gene>
    <name evidence="14" type="ORF">GBAR_LOCUS12735</name>
</gene>
<keyword evidence="6" id="KW-0156">Chromatin regulator</keyword>
<dbReference type="Pfam" id="PF21322">
    <property type="entry name" value="KDM6_C-hel"/>
    <property type="match status" value="1"/>
</dbReference>
<evidence type="ECO:0000256" key="7">
    <source>
        <dbReference type="ARBA" id="ARBA00022964"/>
    </source>
</evidence>
<name>A0AA35WIC0_GEOBA</name>